<comment type="pathway">
    <text evidence="1">Lipid metabolism; fatty acid biosynthesis.</text>
</comment>
<keyword evidence="5 9" id="KW-0560">Oxidoreductase</keyword>
<keyword evidence="7" id="KW-0443">Lipid metabolism</keyword>
<evidence type="ECO:0000256" key="12">
    <source>
        <dbReference type="PIRSR" id="PIRSR000094-3"/>
    </source>
</evidence>
<feature type="site" description="Involved in acyl-ACP binding" evidence="13">
    <location>
        <position position="204"/>
    </location>
</feature>
<evidence type="ECO:0000313" key="14">
    <source>
        <dbReference type="EMBL" id="RCL38201.1"/>
    </source>
</evidence>
<keyword evidence="6 9" id="KW-0520">NAD</keyword>
<proteinExistence type="inferred from homology"/>
<feature type="binding site" evidence="12">
    <location>
        <begin position="64"/>
        <end position="65"/>
    </location>
    <ligand>
        <name>NAD(+)</name>
        <dbReference type="ChEBI" id="CHEBI:57540"/>
    </ligand>
</feature>
<dbReference type="PANTHER" id="PTHR43159">
    <property type="entry name" value="ENOYL-[ACYL-CARRIER-PROTEIN] REDUCTASE"/>
    <property type="match status" value="1"/>
</dbReference>
<dbReference type="Gene3D" id="1.10.8.400">
    <property type="entry name" value="Enoyl acyl carrier protein reductase"/>
    <property type="match status" value="1"/>
</dbReference>
<evidence type="ECO:0000256" key="11">
    <source>
        <dbReference type="PIRSR" id="PIRSR000094-2"/>
    </source>
</evidence>
<dbReference type="FunFam" id="3.40.50.720:FF:000054">
    <property type="entry name" value="Enoyl-[acyl-carrier-protein] reductase [NADH]"/>
    <property type="match status" value="1"/>
</dbReference>
<keyword evidence="8 9" id="KW-0275">Fatty acid biosynthesis</keyword>
<name>A0A368BLR6_9GAMM</name>
<feature type="site" description="Involved in acyl-ACP binding" evidence="13">
    <location>
        <position position="205"/>
    </location>
</feature>
<evidence type="ECO:0000256" key="9">
    <source>
        <dbReference type="PIRNR" id="PIRNR000094"/>
    </source>
</evidence>
<evidence type="ECO:0000256" key="1">
    <source>
        <dbReference type="ARBA" id="ARBA00005194"/>
    </source>
</evidence>
<feature type="binding site" evidence="12">
    <location>
        <begin position="192"/>
        <end position="196"/>
    </location>
    <ligand>
        <name>NAD(+)</name>
        <dbReference type="ChEBI" id="CHEBI:57540"/>
    </ligand>
</feature>
<dbReference type="Pfam" id="PF13561">
    <property type="entry name" value="adh_short_C2"/>
    <property type="match status" value="1"/>
</dbReference>
<dbReference type="SUPFAM" id="SSF51735">
    <property type="entry name" value="NAD(P)-binding Rossmann-fold domains"/>
    <property type="match status" value="1"/>
</dbReference>
<dbReference type="PRINTS" id="PR00081">
    <property type="entry name" value="GDHRDH"/>
</dbReference>
<dbReference type="AlphaFoldDB" id="A0A368BLR6"/>
<organism evidence="14 15">
    <name type="scientific">SAR86 cluster bacterium</name>
    <dbReference type="NCBI Taxonomy" id="2030880"/>
    <lineage>
        <taxon>Bacteria</taxon>
        <taxon>Pseudomonadati</taxon>
        <taxon>Pseudomonadota</taxon>
        <taxon>Gammaproteobacteria</taxon>
        <taxon>SAR86 cluster</taxon>
    </lineage>
</organism>
<evidence type="ECO:0000256" key="5">
    <source>
        <dbReference type="ARBA" id="ARBA00023002"/>
    </source>
</evidence>
<feature type="active site" description="Proton acceptor" evidence="10">
    <location>
        <position position="156"/>
    </location>
</feature>
<dbReference type="GO" id="GO:0004318">
    <property type="term" value="F:enoyl-[acyl-carrier-protein] reductase (NADH) activity"/>
    <property type="evidence" value="ECO:0007669"/>
    <property type="project" value="UniProtKB-EC"/>
</dbReference>
<dbReference type="InterPro" id="IPR036291">
    <property type="entry name" value="NAD(P)-bd_dom_sf"/>
</dbReference>
<feature type="binding site" evidence="12">
    <location>
        <position position="163"/>
    </location>
    <ligand>
        <name>NAD(+)</name>
        <dbReference type="ChEBI" id="CHEBI:57540"/>
    </ligand>
</feature>
<dbReference type="Proteomes" id="UP000253032">
    <property type="component" value="Unassembled WGS sequence"/>
</dbReference>
<dbReference type="EMBL" id="QOPC01000012">
    <property type="protein sequence ID" value="RCL38201.1"/>
    <property type="molecule type" value="Genomic_DNA"/>
</dbReference>
<dbReference type="PANTHER" id="PTHR43159:SF2">
    <property type="entry name" value="ENOYL-[ACYL-CARRIER-PROTEIN] REDUCTASE [NADH], CHLOROPLASTIC"/>
    <property type="match status" value="1"/>
</dbReference>
<dbReference type="CDD" id="cd05372">
    <property type="entry name" value="ENR_SDR"/>
    <property type="match status" value="1"/>
</dbReference>
<feature type="binding site" evidence="12">
    <location>
        <position position="92"/>
    </location>
    <ligand>
        <name>NAD(+)</name>
        <dbReference type="ChEBI" id="CHEBI:57540"/>
    </ligand>
</feature>
<evidence type="ECO:0000256" key="8">
    <source>
        <dbReference type="ARBA" id="ARBA00023160"/>
    </source>
</evidence>
<comment type="caution">
    <text evidence="14">The sequence shown here is derived from an EMBL/GenBank/DDBJ whole genome shotgun (WGS) entry which is preliminary data.</text>
</comment>
<keyword evidence="4" id="KW-0276">Fatty acid metabolism</keyword>
<comment type="catalytic activity">
    <reaction evidence="9">
        <text>a 2,3-saturated acyl-[ACP] + NAD(+) = a (2E)-enoyl-[ACP] + NADH + H(+)</text>
        <dbReference type="Rhea" id="RHEA:10240"/>
        <dbReference type="Rhea" id="RHEA-COMP:9925"/>
        <dbReference type="Rhea" id="RHEA-COMP:9926"/>
        <dbReference type="ChEBI" id="CHEBI:15378"/>
        <dbReference type="ChEBI" id="CHEBI:57540"/>
        <dbReference type="ChEBI" id="CHEBI:57945"/>
        <dbReference type="ChEBI" id="CHEBI:78784"/>
        <dbReference type="ChEBI" id="CHEBI:78785"/>
        <dbReference type="EC" id="1.3.1.9"/>
    </reaction>
</comment>
<feature type="active site" description="Proton acceptor" evidence="10">
    <location>
        <position position="146"/>
    </location>
</feature>
<evidence type="ECO:0000256" key="13">
    <source>
        <dbReference type="PIRSR" id="PIRSR000094-4"/>
    </source>
</evidence>
<feature type="binding site" evidence="12">
    <location>
        <position position="40"/>
    </location>
    <ligand>
        <name>NAD(+)</name>
        <dbReference type="ChEBI" id="CHEBI:57540"/>
    </ligand>
</feature>
<accession>A0A368BLR6</accession>
<dbReference type="UniPathway" id="UPA00094"/>
<evidence type="ECO:0000256" key="4">
    <source>
        <dbReference type="ARBA" id="ARBA00022832"/>
    </source>
</evidence>
<feature type="site" description="Involved in acyl-ACP binding" evidence="13">
    <location>
        <position position="201"/>
    </location>
</feature>
<sequence length="263" mass="28318">MKMLENKKILIAGLANKHSIAAGIAQAMKNQGAELAFTFQSERLKGNVEKIANELGSNLLYECDVASDESIKKMYKELSKDWKSFDGFVHSIGFAPANELEGNFLDSATREGFQIAHDISSYSFTAMAKGARPMLNENAALLTLTYLGSMQSLPNYNVMGLAKASLEANTRFLAAAMGPDGIRVNAISAGPIKTLAAMGVKNFRKMLTNYANRAPLRRAVTTLEVGNVAAFLCSDLASGITGEITYVDGGFNTAAMSIEEYTD</sequence>
<keyword evidence="3 9" id="KW-0444">Lipid biosynthesis</keyword>
<comment type="similarity">
    <text evidence="2 9">Belongs to the short-chain dehydrogenases/reductases (SDR) family. FabI subfamily.</text>
</comment>
<evidence type="ECO:0000256" key="7">
    <source>
        <dbReference type="ARBA" id="ARBA00023098"/>
    </source>
</evidence>
<protein>
    <recommendedName>
        <fullName evidence="9">Enoyl-[acyl-carrier-protein] reductase [NADH]</fullName>
        <ecNumber evidence="9">1.3.1.9</ecNumber>
    </recommendedName>
</protein>
<dbReference type="InterPro" id="IPR014358">
    <property type="entry name" value="Enoyl-ACP_Rdtase_NADH"/>
</dbReference>
<gene>
    <name evidence="14" type="ORF">DBW98_02765</name>
</gene>
<dbReference type="InterPro" id="IPR002347">
    <property type="entry name" value="SDR_fam"/>
</dbReference>
<dbReference type="EC" id="1.3.1.9" evidence="9"/>
<dbReference type="Gene3D" id="3.40.50.720">
    <property type="entry name" value="NAD(P)-binding Rossmann-like Domain"/>
    <property type="match status" value="1"/>
</dbReference>
<dbReference type="FunFam" id="1.10.8.400:FF:000001">
    <property type="entry name" value="Enoyl-[acyl-carrier-protein] reductase [NADH]"/>
    <property type="match status" value="1"/>
</dbReference>
<dbReference type="GO" id="GO:0006633">
    <property type="term" value="P:fatty acid biosynthetic process"/>
    <property type="evidence" value="ECO:0007669"/>
    <property type="project" value="UniProtKB-UniPathway"/>
</dbReference>
<dbReference type="PIRSF" id="PIRSF000094">
    <property type="entry name" value="Enoyl-ACP_rdct"/>
    <property type="match status" value="1"/>
</dbReference>
<evidence type="ECO:0000313" key="15">
    <source>
        <dbReference type="Proteomes" id="UP000253032"/>
    </source>
</evidence>
<feature type="binding site" evidence="12">
    <location>
        <begin position="19"/>
        <end position="20"/>
    </location>
    <ligand>
        <name>NAD(+)</name>
        <dbReference type="ChEBI" id="CHEBI:57540"/>
    </ligand>
</feature>
<reference evidence="14 15" key="1">
    <citation type="journal article" date="2018" name="Microbiome">
        <title>Fine metagenomic profile of the Mediterranean stratified and mixed water columns revealed by assembly and recruitment.</title>
        <authorList>
            <person name="Haro-Moreno J.M."/>
            <person name="Lopez-Perez M."/>
            <person name="De La Torre J.R."/>
            <person name="Picazo A."/>
            <person name="Camacho A."/>
            <person name="Rodriguez-Valera F."/>
        </authorList>
    </citation>
    <scope>NUCLEOTIDE SEQUENCE [LARGE SCALE GENOMIC DNA]</scope>
    <source>
        <strain evidence="14">MED-G84</strain>
    </source>
</reference>
<evidence type="ECO:0000256" key="3">
    <source>
        <dbReference type="ARBA" id="ARBA00022516"/>
    </source>
</evidence>
<evidence type="ECO:0000256" key="2">
    <source>
        <dbReference type="ARBA" id="ARBA00009233"/>
    </source>
</evidence>
<feature type="binding site" evidence="12">
    <location>
        <position position="13"/>
    </location>
    <ligand>
        <name>NAD(+)</name>
        <dbReference type="ChEBI" id="CHEBI:57540"/>
    </ligand>
</feature>
<evidence type="ECO:0000256" key="6">
    <source>
        <dbReference type="ARBA" id="ARBA00023027"/>
    </source>
</evidence>
<evidence type="ECO:0000256" key="10">
    <source>
        <dbReference type="PIRSR" id="PIRSR000094-1"/>
    </source>
</evidence>
<feature type="binding site" evidence="11">
    <location>
        <position position="95"/>
    </location>
    <ligand>
        <name>substrate</name>
    </ligand>
</feature>